<sequence>MSNRIGRVTSRSTTRRPHLCRVLGRALIRFGAWLSPPGDIEAENEALRKRIRELEAMITHVDPTSPGTAPGAPPSSPAGAGQDQQTTLQSAPDKAESFAPDKADSDLTPAKAEPAHDDSVVLDADDLAFQALLERWRQRYVSSDLDD</sequence>
<keyword evidence="3" id="KW-0496">Mitochondrion</keyword>
<evidence type="ECO:0000313" key="3">
    <source>
        <dbReference type="EMBL" id="SPQ99514.1"/>
    </source>
</evidence>
<geneLocation type="mitochondrion" evidence="3"/>
<name>A0A0G4IX22_PLABS</name>
<gene>
    <name evidence="2" type="ORF">PBRA_007614</name>
    <name evidence="3" type="ORF">PLBR_LOCUS6729</name>
</gene>
<dbReference type="EMBL" id="OVEO01000012">
    <property type="protein sequence ID" value="SPQ99514.1"/>
    <property type="molecule type" value="Genomic_DNA"/>
</dbReference>
<dbReference type="Proteomes" id="UP000039324">
    <property type="component" value="Unassembled WGS sequence"/>
</dbReference>
<proteinExistence type="predicted"/>
<evidence type="ECO:0000256" key="1">
    <source>
        <dbReference type="SAM" id="MobiDB-lite"/>
    </source>
</evidence>
<keyword evidence="4" id="KW-1185">Reference proteome</keyword>
<evidence type="ECO:0000313" key="4">
    <source>
        <dbReference type="Proteomes" id="UP000039324"/>
    </source>
</evidence>
<protein>
    <submittedName>
        <fullName evidence="2">Uncharacterized protein</fullName>
    </submittedName>
</protein>
<evidence type="ECO:0000313" key="2">
    <source>
        <dbReference type="EMBL" id="CEO99880.1"/>
    </source>
</evidence>
<feature type="compositionally biased region" description="Basic and acidic residues" evidence="1">
    <location>
        <begin position="93"/>
        <end position="105"/>
    </location>
</feature>
<evidence type="ECO:0000313" key="5">
    <source>
        <dbReference type="Proteomes" id="UP000290189"/>
    </source>
</evidence>
<accession>A0A0G4IX22</accession>
<dbReference type="Proteomes" id="UP000290189">
    <property type="component" value="Unassembled WGS sequence"/>
</dbReference>
<reference evidence="2 4" key="1">
    <citation type="submission" date="2015-02" db="EMBL/GenBank/DDBJ databases">
        <authorList>
            <person name="Chooi Y.-H."/>
        </authorList>
    </citation>
    <scope>NUCLEOTIDE SEQUENCE [LARGE SCALE GENOMIC DNA]</scope>
    <source>
        <strain evidence="2">E3</strain>
    </source>
</reference>
<feature type="region of interest" description="Disordered" evidence="1">
    <location>
        <begin position="59"/>
        <end position="121"/>
    </location>
</feature>
<dbReference type="AlphaFoldDB" id="A0A0G4IX22"/>
<dbReference type="EMBL" id="CDSF01000095">
    <property type="protein sequence ID" value="CEO99880.1"/>
    <property type="molecule type" value="Genomic_DNA"/>
</dbReference>
<organism evidence="2 4">
    <name type="scientific">Plasmodiophora brassicae</name>
    <name type="common">Clubroot disease agent</name>
    <dbReference type="NCBI Taxonomy" id="37360"/>
    <lineage>
        <taxon>Eukaryota</taxon>
        <taxon>Sar</taxon>
        <taxon>Rhizaria</taxon>
        <taxon>Endomyxa</taxon>
        <taxon>Phytomyxea</taxon>
        <taxon>Plasmodiophorida</taxon>
        <taxon>Plasmodiophoridae</taxon>
        <taxon>Plasmodiophora</taxon>
    </lineage>
</organism>
<reference evidence="3 5" key="2">
    <citation type="submission" date="2018-03" db="EMBL/GenBank/DDBJ databases">
        <authorList>
            <person name="Fogelqvist J."/>
        </authorList>
    </citation>
    <scope>NUCLEOTIDE SEQUENCE [LARGE SCALE GENOMIC DNA]</scope>
</reference>